<organism evidence="1 2">
    <name type="scientific">Morococcus cerebrosus</name>
    <dbReference type="NCBI Taxonomy" id="1056807"/>
    <lineage>
        <taxon>Bacteria</taxon>
        <taxon>Pseudomonadati</taxon>
        <taxon>Pseudomonadota</taxon>
        <taxon>Betaproteobacteria</taxon>
        <taxon>Neisseriales</taxon>
        <taxon>Neisseriaceae</taxon>
        <taxon>Morococcus</taxon>
    </lineage>
</organism>
<dbReference type="Proteomes" id="UP000031390">
    <property type="component" value="Unassembled WGS sequence"/>
</dbReference>
<comment type="caution">
    <text evidence="1">The sequence shown here is derived from an EMBL/GenBank/DDBJ whole genome shotgun (WGS) entry which is preliminary data.</text>
</comment>
<accession>A0A0C1ELC9</accession>
<proteinExistence type="predicted"/>
<gene>
    <name evidence="1" type="ORF">MCC93_02440</name>
</gene>
<evidence type="ECO:0000313" key="1">
    <source>
        <dbReference type="EMBL" id="KIC13064.1"/>
    </source>
</evidence>
<name>A0A0C1ELC9_9NEIS</name>
<reference evidence="1 2" key="1">
    <citation type="submission" date="2014-12" db="EMBL/GenBank/DDBJ databases">
        <title>Genome sequence of Morococcus cerebrosus.</title>
        <authorList>
            <person name="Shin S.-K."/>
            <person name="Yi H."/>
        </authorList>
    </citation>
    <scope>NUCLEOTIDE SEQUENCE [LARGE SCALE GENOMIC DNA]</scope>
    <source>
        <strain evidence="1 2">CIP 81.93</strain>
    </source>
</reference>
<evidence type="ECO:0000313" key="2">
    <source>
        <dbReference type="Proteomes" id="UP000031390"/>
    </source>
</evidence>
<dbReference type="AlphaFoldDB" id="A0A0C1ELC9"/>
<dbReference type="EMBL" id="JUFZ01000009">
    <property type="protein sequence ID" value="KIC13064.1"/>
    <property type="molecule type" value="Genomic_DNA"/>
</dbReference>
<protein>
    <submittedName>
        <fullName evidence="1">Uncharacterized protein</fullName>
    </submittedName>
</protein>
<sequence length="44" mass="5359">MKMRFQTTLSEHCDFFETFSTVNISIRIRSSEIFKHRYCDENPL</sequence>